<keyword evidence="4 7" id="KW-0812">Transmembrane</keyword>
<evidence type="ECO:0000259" key="10">
    <source>
        <dbReference type="Pfam" id="PF07715"/>
    </source>
</evidence>
<evidence type="ECO:0000256" key="4">
    <source>
        <dbReference type="ARBA" id="ARBA00022692"/>
    </source>
</evidence>
<dbReference type="GO" id="GO:0009279">
    <property type="term" value="C:cell outer membrane"/>
    <property type="evidence" value="ECO:0007669"/>
    <property type="project" value="UniProtKB-SubCell"/>
</dbReference>
<keyword evidence="2 7" id="KW-0813">Transport</keyword>
<dbReference type="InterPro" id="IPR023997">
    <property type="entry name" value="TonB-dep_OMP_SusC/RagA_CS"/>
</dbReference>
<dbReference type="NCBIfam" id="TIGR04056">
    <property type="entry name" value="OMP_RagA_SusC"/>
    <property type="match status" value="1"/>
</dbReference>
<evidence type="ECO:0000256" key="5">
    <source>
        <dbReference type="ARBA" id="ARBA00023136"/>
    </source>
</evidence>
<evidence type="ECO:0000313" key="11">
    <source>
        <dbReference type="EMBL" id="PWG79593.1"/>
    </source>
</evidence>
<dbReference type="InterPro" id="IPR036942">
    <property type="entry name" value="Beta-barrel_TonB_sf"/>
</dbReference>
<gene>
    <name evidence="11" type="ORF">DDR33_16125</name>
</gene>
<dbReference type="Proteomes" id="UP000245647">
    <property type="component" value="Unassembled WGS sequence"/>
</dbReference>
<comment type="subcellular location">
    <subcellularLocation>
        <location evidence="1 7">Cell outer membrane</location>
        <topology evidence="1 7">Multi-pass membrane protein</topology>
    </subcellularLocation>
</comment>
<dbReference type="SUPFAM" id="SSF56935">
    <property type="entry name" value="Porins"/>
    <property type="match status" value="1"/>
</dbReference>
<dbReference type="OrthoDB" id="1094723at2"/>
<feature type="chain" id="PRO_5015433300" evidence="8">
    <location>
        <begin position="18"/>
        <end position="1132"/>
    </location>
</feature>
<organism evidence="11 12">
    <name type="scientific">Pararcticibacter amylolyticus</name>
    <dbReference type="NCBI Taxonomy" id="2173175"/>
    <lineage>
        <taxon>Bacteria</taxon>
        <taxon>Pseudomonadati</taxon>
        <taxon>Bacteroidota</taxon>
        <taxon>Sphingobacteriia</taxon>
        <taxon>Sphingobacteriales</taxon>
        <taxon>Sphingobacteriaceae</taxon>
        <taxon>Pararcticibacter</taxon>
    </lineage>
</organism>
<keyword evidence="8" id="KW-0732">Signal</keyword>
<evidence type="ECO:0000259" key="9">
    <source>
        <dbReference type="Pfam" id="PF07660"/>
    </source>
</evidence>
<comment type="similarity">
    <text evidence="7">Belongs to the TonB-dependent receptor family.</text>
</comment>
<dbReference type="InterPro" id="IPR023996">
    <property type="entry name" value="TonB-dep_OMP_SusC/RagA"/>
</dbReference>
<evidence type="ECO:0000256" key="8">
    <source>
        <dbReference type="SAM" id="SignalP"/>
    </source>
</evidence>
<dbReference type="InterPro" id="IPR008969">
    <property type="entry name" value="CarboxyPept-like_regulatory"/>
</dbReference>
<dbReference type="Gene3D" id="2.170.130.10">
    <property type="entry name" value="TonB-dependent receptor, plug domain"/>
    <property type="match status" value="1"/>
</dbReference>
<evidence type="ECO:0000256" key="6">
    <source>
        <dbReference type="ARBA" id="ARBA00023237"/>
    </source>
</evidence>
<dbReference type="Gene3D" id="2.40.170.20">
    <property type="entry name" value="TonB-dependent receptor, beta-barrel domain"/>
    <property type="match status" value="1"/>
</dbReference>
<evidence type="ECO:0000313" key="12">
    <source>
        <dbReference type="Proteomes" id="UP000245647"/>
    </source>
</evidence>
<dbReference type="Pfam" id="PF07660">
    <property type="entry name" value="STN"/>
    <property type="match status" value="1"/>
</dbReference>
<dbReference type="Pfam" id="PF07715">
    <property type="entry name" value="Plug"/>
    <property type="match status" value="1"/>
</dbReference>
<keyword evidence="6 7" id="KW-0998">Cell outer membrane</keyword>
<keyword evidence="12" id="KW-1185">Reference proteome</keyword>
<dbReference type="InterPro" id="IPR011662">
    <property type="entry name" value="Secretin/TonB_short_N"/>
</dbReference>
<dbReference type="InterPro" id="IPR037066">
    <property type="entry name" value="Plug_dom_sf"/>
</dbReference>
<evidence type="ECO:0000256" key="2">
    <source>
        <dbReference type="ARBA" id="ARBA00022448"/>
    </source>
</evidence>
<dbReference type="InterPro" id="IPR012910">
    <property type="entry name" value="Plug_dom"/>
</dbReference>
<dbReference type="EMBL" id="QEAS01000013">
    <property type="protein sequence ID" value="PWG79593.1"/>
    <property type="molecule type" value="Genomic_DNA"/>
</dbReference>
<feature type="domain" description="Secretin/TonB short N-terminal" evidence="9">
    <location>
        <begin position="46"/>
        <end position="95"/>
    </location>
</feature>
<evidence type="ECO:0000256" key="1">
    <source>
        <dbReference type="ARBA" id="ARBA00004571"/>
    </source>
</evidence>
<sequence length="1132" mass="126575">MKITGIIIMAACLHVSAALYSQKVTLNERNSKLSEVFVRLREQTGYNFVYNNKLLKKAAPVTVRTANEQLEEALREIFKDQPLTFSIIEKTIVVKEKERTLLESVGAAMKESVQALLPDGPVRGTVTDENGDPLPGVTVILQVPNAAAKSVASSADGKYMFSAVPSGSVLIFNMIGFKRQEIQVSGRTVINVKLNPDVKELQNVVVTGYQSIKKDTYTGNAIVVKGEDLKRNNPQNVLKAIQSFDPSFKLLENNLAGADPNALPKINVRGATALPSITDDILDRNNLSSSYNLPAFILDGFEVSLQKVVDLDINRIESVTLLKDGAATAVYGSRAANGVMVITTKAPVPGKLQLNYNYELTFNGPDLSDYHVLNAKDKIAYEQLAGLYKTGGESGNTTQEQLEAQLFTRLRNVASGVNTYWLSQPLRNAYQQKHSAYVQGGDKSFRYGIDLRYQTQPGVMKGSENNRYSGGVNFTYTPGRNLLLKNEVTITQVDKASSPYGDFSTYVRANPYFPIRDSSGALVQELARWSVNRGYTDETYGQYYDVVVFNPLYDASLSSFDKSAYTEIINAFSADYRLSNSFRIKGLVSLNKNTLTADQYISPYNSRYYFTAADKLNNRGDYKYQNDGRFGIDGNVTLNYNRQIGVHSLNFVLGANILSSRSDLKVVEAQGFSNDEMTNISFARIYKEDSHPQGSVLKSRTAGAFFSGNYAFKDKYLMDASMRIDGSSSFGSDKRFAPFWSLGLGWNIHRESFMQNLPFISQLRLKGSIATVGSVSFQPFQARSLYEYNTSNWYSTGIGATIKGYGNTNLEWQKTKTTDGGVDLGLFKDRVVISPRYYYKLTQGLITDINIAPSTGFATYKDNLGDMSNRGYELYLQANVLRTRDFNVNLNGNLSHNTNKIVKISNSLKDFNNTIDNFQTNRDNGAFTTPLLRYLEGQSLYTIYAVKSLGIDPQNGREILVKKDGSLTYDWDVKDIQPVGNTTPDAEGFFGSSITYKGFLVSFSFHYRFGGEAFNQTLIDRVENADPRFNVDSRVLSDRWVKPGDHTFFKNIADLNDTYVSSRFVQKDNLLELQSVYLSYDFKREWIKKARLQNLRAAITANDIFRSSSIEIERGINYPFARSFTFSLQAAF</sequence>
<dbReference type="NCBIfam" id="TIGR04057">
    <property type="entry name" value="SusC_RagA_signa"/>
    <property type="match status" value="1"/>
</dbReference>
<reference evidence="11 12" key="1">
    <citation type="submission" date="2018-04" db="EMBL/GenBank/DDBJ databases">
        <title>Pedobacter chongqingensis sp. nov., isolated from a rottenly hemp rope.</title>
        <authorList>
            <person name="Cai Y."/>
        </authorList>
    </citation>
    <scope>NUCLEOTIDE SEQUENCE [LARGE SCALE GENOMIC DNA]</scope>
    <source>
        <strain evidence="11 12">FJ4-8</strain>
    </source>
</reference>
<name>A0A2U2PDZ5_9SPHI</name>
<dbReference type="SUPFAM" id="SSF49464">
    <property type="entry name" value="Carboxypeptidase regulatory domain-like"/>
    <property type="match status" value="1"/>
</dbReference>
<dbReference type="AlphaFoldDB" id="A0A2U2PDZ5"/>
<comment type="caution">
    <text evidence="11">The sequence shown here is derived from an EMBL/GenBank/DDBJ whole genome shotgun (WGS) entry which is preliminary data.</text>
</comment>
<feature type="signal peptide" evidence="8">
    <location>
        <begin position="1"/>
        <end position="17"/>
    </location>
</feature>
<keyword evidence="5 7" id="KW-0472">Membrane</keyword>
<evidence type="ECO:0000256" key="7">
    <source>
        <dbReference type="PROSITE-ProRule" id="PRU01360"/>
    </source>
</evidence>
<keyword evidence="3 7" id="KW-1134">Transmembrane beta strand</keyword>
<feature type="domain" description="TonB-dependent receptor plug" evidence="10">
    <location>
        <begin position="216"/>
        <end position="339"/>
    </location>
</feature>
<dbReference type="InterPro" id="IPR039426">
    <property type="entry name" value="TonB-dep_rcpt-like"/>
</dbReference>
<accession>A0A2U2PDZ5</accession>
<protein>
    <submittedName>
        <fullName evidence="11">SusC/RagA family TonB-linked outer membrane protein</fullName>
    </submittedName>
</protein>
<dbReference type="Pfam" id="PF13715">
    <property type="entry name" value="CarbopepD_reg_2"/>
    <property type="match status" value="1"/>
</dbReference>
<evidence type="ECO:0000256" key="3">
    <source>
        <dbReference type="ARBA" id="ARBA00022452"/>
    </source>
</evidence>
<dbReference type="Gene3D" id="2.60.40.1120">
    <property type="entry name" value="Carboxypeptidase-like, regulatory domain"/>
    <property type="match status" value="1"/>
</dbReference>
<dbReference type="PROSITE" id="PS52016">
    <property type="entry name" value="TONB_DEPENDENT_REC_3"/>
    <property type="match status" value="1"/>
</dbReference>
<proteinExistence type="inferred from homology"/>